<reference evidence="3 4" key="1">
    <citation type="journal article" date="2010" name="Int. J. Syst. Evol. Microbiol.">
        <title>Thiohalobacter thiocyanaticus gen. nov., sp. nov., a moderately halophilic, sulfur-oxidizing gammaproteobacterium from hypersaline lakes, that utilizes thiocyanate.</title>
        <authorList>
            <person name="Sorokin D.Y."/>
            <person name="Kovaleva O.L."/>
            <person name="Tourova T.P."/>
            <person name="Muyzer G."/>
        </authorList>
    </citation>
    <scope>NUCLEOTIDE SEQUENCE [LARGE SCALE GENOMIC DNA]</scope>
    <source>
        <strain evidence="3 4">Hrh1</strain>
    </source>
</reference>
<organism evidence="3 4">
    <name type="scientific">Thiohalobacter thiocyanaticus</name>
    <dbReference type="NCBI Taxonomy" id="585455"/>
    <lineage>
        <taxon>Bacteria</taxon>
        <taxon>Pseudomonadati</taxon>
        <taxon>Pseudomonadota</taxon>
        <taxon>Gammaproteobacteria</taxon>
        <taxon>Thiohalobacterales</taxon>
        <taxon>Thiohalobacteraceae</taxon>
        <taxon>Thiohalobacter</taxon>
    </lineage>
</organism>
<evidence type="ECO:0000313" key="3">
    <source>
        <dbReference type="EMBL" id="RRQ22803.1"/>
    </source>
</evidence>
<dbReference type="Pfam" id="PF12804">
    <property type="entry name" value="NTP_transf_3"/>
    <property type="match status" value="1"/>
</dbReference>
<protein>
    <submittedName>
        <fullName evidence="3">Nucleotidyltransferase family protein</fullName>
    </submittedName>
</protein>
<evidence type="ECO:0000256" key="1">
    <source>
        <dbReference type="ARBA" id="ARBA00022842"/>
    </source>
</evidence>
<dbReference type="EMBL" id="QZMU01000001">
    <property type="protein sequence ID" value="RRQ22803.1"/>
    <property type="molecule type" value="Genomic_DNA"/>
</dbReference>
<dbReference type="PANTHER" id="PTHR43777">
    <property type="entry name" value="MOLYBDENUM COFACTOR CYTIDYLYLTRANSFERASE"/>
    <property type="match status" value="1"/>
</dbReference>
<dbReference type="Proteomes" id="UP000287798">
    <property type="component" value="Unassembled WGS sequence"/>
</dbReference>
<dbReference type="Gene3D" id="3.90.550.10">
    <property type="entry name" value="Spore Coat Polysaccharide Biosynthesis Protein SpsA, Chain A"/>
    <property type="match status" value="1"/>
</dbReference>
<accession>A0A426QM10</accession>
<dbReference type="InterPro" id="IPR025877">
    <property type="entry name" value="MobA-like_NTP_Trfase"/>
</dbReference>
<dbReference type="SUPFAM" id="SSF53448">
    <property type="entry name" value="Nucleotide-diphospho-sugar transferases"/>
    <property type="match status" value="1"/>
</dbReference>
<comment type="caution">
    <text evidence="3">The sequence shown here is derived from an EMBL/GenBank/DDBJ whole genome shotgun (WGS) entry which is preliminary data.</text>
</comment>
<evidence type="ECO:0000313" key="4">
    <source>
        <dbReference type="Proteomes" id="UP000287798"/>
    </source>
</evidence>
<dbReference type="RefSeq" id="WP_125182144.1">
    <property type="nucleotide sequence ID" value="NZ_QZMU01000001.1"/>
</dbReference>
<keyword evidence="4" id="KW-1185">Reference proteome</keyword>
<keyword evidence="3" id="KW-0808">Transferase</keyword>
<evidence type="ECO:0000259" key="2">
    <source>
        <dbReference type="Pfam" id="PF12804"/>
    </source>
</evidence>
<feature type="domain" description="MobA-like NTP transferase" evidence="2">
    <location>
        <begin position="6"/>
        <end position="165"/>
    </location>
</feature>
<dbReference type="AlphaFoldDB" id="A0A426QM10"/>
<gene>
    <name evidence="3" type="ORF">D6C00_13280</name>
</gene>
<sequence>MSRPVGILLAAGQSRRFGTDKLLHPLPDGTPLALAAAKNLCLALPETVAVVAQADSAVAGLMRNAGIPVVVNAGAEDGMGTSIACGVRACDPVAGWVIALADMPFIEPETIVRVAAALTDKQVIAAPAYVGRRGHPVGFGAGYYEALAQLVGDRGARGIVQEHRDRLHLVPTDDPGVLRDIDRREDL</sequence>
<dbReference type="PANTHER" id="PTHR43777:SF1">
    <property type="entry name" value="MOLYBDENUM COFACTOR CYTIDYLYLTRANSFERASE"/>
    <property type="match status" value="1"/>
</dbReference>
<name>A0A426QM10_9GAMM</name>
<dbReference type="InterPro" id="IPR029044">
    <property type="entry name" value="Nucleotide-diphossugar_trans"/>
</dbReference>
<proteinExistence type="predicted"/>
<keyword evidence="1" id="KW-0460">Magnesium</keyword>
<dbReference type="CDD" id="cd04182">
    <property type="entry name" value="GT_2_like_f"/>
    <property type="match status" value="1"/>
</dbReference>
<dbReference type="OrthoDB" id="5298023at2"/>
<dbReference type="GO" id="GO:0016779">
    <property type="term" value="F:nucleotidyltransferase activity"/>
    <property type="evidence" value="ECO:0007669"/>
    <property type="project" value="UniProtKB-ARBA"/>
</dbReference>